<sequence>MRADTNDSLNDFSSPTLSLYIDASGQRREKIIQDNELRFFFVFFDWAESPSVETLCTLEKICRLMRAGSCHAERERNNAEAKLMAIKLARDSSQKIEDQAFNGTGHASSTQARKHPTGAAPWLTGNNPSAETTHGKKVCTLASRFNICLVLLDTDEFRHFLHDEKCVFPYETTTPPCWSVPDVEKCELAF</sequence>
<dbReference type="EMBL" id="JAOYFB010000039">
    <property type="protein sequence ID" value="KAK4028952.1"/>
    <property type="molecule type" value="Genomic_DNA"/>
</dbReference>
<comment type="caution">
    <text evidence="2">The sequence shown here is derived from an EMBL/GenBank/DDBJ whole genome shotgun (WGS) entry which is preliminary data.</text>
</comment>
<dbReference type="Proteomes" id="UP001234178">
    <property type="component" value="Unassembled WGS sequence"/>
</dbReference>
<evidence type="ECO:0000313" key="2">
    <source>
        <dbReference type="EMBL" id="KAK4028952.1"/>
    </source>
</evidence>
<evidence type="ECO:0000313" key="3">
    <source>
        <dbReference type="Proteomes" id="UP001234178"/>
    </source>
</evidence>
<evidence type="ECO:0000256" key="1">
    <source>
        <dbReference type="SAM" id="MobiDB-lite"/>
    </source>
</evidence>
<reference evidence="2 3" key="1">
    <citation type="journal article" date="2023" name="Nucleic Acids Res.">
        <title>The hologenome of Daphnia magna reveals possible DNA methylation and microbiome-mediated evolution of the host genome.</title>
        <authorList>
            <person name="Chaturvedi A."/>
            <person name="Li X."/>
            <person name="Dhandapani V."/>
            <person name="Marshall H."/>
            <person name="Kissane S."/>
            <person name="Cuenca-Cambronero M."/>
            <person name="Asole G."/>
            <person name="Calvet F."/>
            <person name="Ruiz-Romero M."/>
            <person name="Marangio P."/>
            <person name="Guigo R."/>
            <person name="Rago D."/>
            <person name="Mirbahai L."/>
            <person name="Eastwood N."/>
            <person name="Colbourne J.K."/>
            <person name="Zhou J."/>
            <person name="Mallon E."/>
            <person name="Orsini L."/>
        </authorList>
    </citation>
    <scope>NUCLEOTIDE SEQUENCE [LARGE SCALE GENOMIC DNA]</scope>
    <source>
        <strain evidence="2">LRV0_1</strain>
    </source>
</reference>
<gene>
    <name evidence="2" type="ORF">OUZ56_021970</name>
</gene>
<feature type="region of interest" description="Disordered" evidence="1">
    <location>
        <begin position="102"/>
        <end position="127"/>
    </location>
</feature>
<keyword evidence="3" id="KW-1185">Reference proteome</keyword>
<accession>A0ABR0AVI5</accession>
<name>A0ABR0AVI5_9CRUS</name>
<protein>
    <submittedName>
        <fullName evidence="2">Uncharacterized protein</fullName>
    </submittedName>
</protein>
<feature type="compositionally biased region" description="Polar residues" evidence="1">
    <location>
        <begin position="102"/>
        <end position="111"/>
    </location>
</feature>
<organism evidence="2 3">
    <name type="scientific">Daphnia magna</name>
    <dbReference type="NCBI Taxonomy" id="35525"/>
    <lineage>
        <taxon>Eukaryota</taxon>
        <taxon>Metazoa</taxon>
        <taxon>Ecdysozoa</taxon>
        <taxon>Arthropoda</taxon>
        <taxon>Crustacea</taxon>
        <taxon>Branchiopoda</taxon>
        <taxon>Diplostraca</taxon>
        <taxon>Cladocera</taxon>
        <taxon>Anomopoda</taxon>
        <taxon>Daphniidae</taxon>
        <taxon>Daphnia</taxon>
    </lineage>
</organism>
<proteinExistence type="predicted"/>